<gene>
    <name evidence="1" type="ORF">LOAG_00031</name>
</gene>
<name>A0A1S0UCB9_LOALO</name>
<accession>A0A1S0UCB9</accession>
<dbReference type="RefSeq" id="XP_003135620.2">
    <property type="nucleotide sequence ID" value="XM_003135572.2"/>
</dbReference>
<proteinExistence type="predicted"/>
<dbReference type="EMBL" id="JH712066">
    <property type="protein sequence ID" value="EFO28435.2"/>
    <property type="molecule type" value="Genomic_DNA"/>
</dbReference>
<evidence type="ECO:0000313" key="1">
    <source>
        <dbReference type="EMBL" id="EFO28435.2"/>
    </source>
</evidence>
<dbReference type="InParanoid" id="A0A1S0UCB9"/>
<reference evidence="1" key="1">
    <citation type="submission" date="2012-04" db="EMBL/GenBank/DDBJ databases">
        <title>The Genome Sequence of Loa loa.</title>
        <authorList>
            <consortium name="The Broad Institute Genome Sequencing Platform"/>
            <consortium name="Broad Institute Genome Sequencing Center for Infectious Disease"/>
            <person name="Nutman T.B."/>
            <person name="Fink D.L."/>
            <person name="Russ C."/>
            <person name="Young S."/>
            <person name="Zeng Q."/>
            <person name="Gargeya S."/>
            <person name="Alvarado L."/>
            <person name="Berlin A."/>
            <person name="Chapman S.B."/>
            <person name="Chen Z."/>
            <person name="Freedman E."/>
            <person name="Gellesch M."/>
            <person name="Goldberg J."/>
            <person name="Griggs A."/>
            <person name="Gujja S."/>
            <person name="Heilman E.R."/>
            <person name="Heiman D."/>
            <person name="Howarth C."/>
            <person name="Mehta T."/>
            <person name="Neiman D."/>
            <person name="Pearson M."/>
            <person name="Roberts A."/>
            <person name="Saif S."/>
            <person name="Shea T."/>
            <person name="Shenoy N."/>
            <person name="Sisk P."/>
            <person name="Stolte C."/>
            <person name="Sykes S."/>
            <person name="White J."/>
            <person name="Yandava C."/>
            <person name="Haas B."/>
            <person name="Henn M.R."/>
            <person name="Nusbaum C."/>
            <person name="Birren B."/>
        </authorList>
    </citation>
    <scope>NUCLEOTIDE SEQUENCE [LARGE SCALE GENOMIC DNA]</scope>
</reference>
<sequence length="80" mass="9062">MNSTWATIRQARYPKSCGRPRDNSCPASEISETVLAGSVTIGDDVVMRFTFPGNNGTGTNHYYIIWVFLSERRMSRVCVW</sequence>
<dbReference type="AlphaFoldDB" id="A0A1S0UCB9"/>
<dbReference type="CTD" id="9937399"/>
<dbReference type="KEGG" id="loa:LOAG_00031"/>
<organism evidence="1">
    <name type="scientific">Loa loa</name>
    <name type="common">Eye worm</name>
    <name type="synonym">Filaria loa</name>
    <dbReference type="NCBI Taxonomy" id="7209"/>
    <lineage>
        <taxon>Eukaryota</taxon>
        <taxon>Metazoa</taxon>
        <taxon>Ecdysozoa</taxon>
        <taxon>Nematoda</taxon>
        <taxon>Chromadorea</taxon>
        <taxon>Rhabditida</taxon>
        <taxon>Spirurina</taxon>
        <taxon>Spiruromorpha</taxon>
        <taxon>Filarioidea</taxon>
        <taxon>Onchocercidae</taxon>
        <taxon>Loa</taxon>
    </lineage>
</organism>
<protein>
    <submittedName>
        <fullName evidence="1">Uncharacterized protein</fullName>
    </submittedName>
</protein>
<dbReference type="GeneID" id="9937399"/>